<dbReference type="Proteomes" id="UP000186594">
    <property type="component" value="Unassembled WGS sequence"/>
</dbReference>
<dbReference type="GO" id="GO:1990753">
    <property type="term" value="C:equatorial cell cortex"/>
    <property type="evidence" value="ECO:0007669"/>
    <property type="project" value="EnsemblFungi"/>
</dbReference>
<dbReference type="Pfam" id="PF08033">
    <property type="entry name" value="Sec23_BS"/>
    <property type="match status" value="1"/>
</dbReference>
<feature type="domain" description="Sec23/Sec24 helical" evidence="16">
    <location>
        <begin position="699"/>
        <end position="796"/>
    </location>
</feature>
<dbReference type="GO" id="GO:0070971">
    <property type="term" value="C:endoplasmic reticulum exit site"/>
    <property type="evidence" value="ECO:0007669"/>
    <property type="project" value="EnsemblFungi"/>
</dbReference>
<dbReference type="Pfam" id="PF04810">
    <property type="entry name" value="zf-Sec23_Sec24"/>
    <property type="match status" value="1"/>
</dbReference>
<evidence type="ECO:0000256" key="10">
    <source>
        <dbReference type="ARBA" id="ARBA00023034"/>
    </source>
</evidence>
<evidence type="ECO:0000259" key="14">
    <source>
        <dbReference type="Pfam" id="PF04810"/>
    </source>
</evidence>
<dbReference type="Gene3D" id="3.40.20.10">
    <property type="entry name" value="Severin"/>
    <property type="match status" value="1"/>
</dbReference>
<keyword evidence="8" id="KW-0931">ER-Golgi transport</keyword>
<feature type="compositionally biased region" description="Polar residues" evidence="12">
    <location>
        <begin position="70"/>
        <end position="81"/>
    </location>
</feature>
<dbReference type="InterPro" id="IPR036174">
    <property type="entry name" value="Znf_Sec23_Sec24_sf"/>
</dbReference>
<dbReference type="Pfam" id="PF00626">
    <property type="entry name" value="Gelsolin"/>
    <property type="match status" value="1"/>
</dbReference>
<dbReference type="Pfam" id="PF04811">
    <property type="entry name" value="Sec23_trunk"/>
    <property type="match status" value="1"/>
</dbReference>
<sequence length="954" mass="105797">MSSHQYGQHQGFPQQNGPQYGQDPQGQQYPQQQPQSGRHPQQGYPLHQEGVNQQVGPPPSNINAGPPDQQPQSAGHLSTVPSHLEYSSHPQSGHPASAQGRSRRAYPSQQYETPPTQNYGPVMDSQAGQFGQQGVTDASQIFTPAAPLLSPAGFPSSGGYGGQAAGYGPHNPPQSVAQVTDQFQQMGLVQGLNLTNPLIPIDLHTTRPQLEDLEAPPPPLQIPADASLTHSETANCPPEFMRCTLNAIPKDHGLLKKSKLPLALVVRPYITLREEEAPVPVVGDSVISRCRRCRAYINPYAIFIEGNTRWRCNFCGLSNEVPAGFDYDMMTNHGLDRWKREEINHAVVDFIAPKEYMVRAPPPLVYVFLIDVSYNAVTSGLVATAARTILESLDRIPDNDRRTRISIVGVDSNLCFFSLHKDRAEPEMLIVSDLEDVQLPRPDDLLVGLHECRAGIENLLTHFNEMFQHTQNGSNCMGSALEAAHKMIGNLGGKAVCLTATLPNVGTGKLVPRDESKLLGTPKASSLLQAQNSFYRSFPLECSKNQMSVDMWLFSSQYQDVASLSCLPRYTGGQTFHYPSWNASREEDAFKFAHEFSNYLSMEIQLEAVMRVRGAVGLRMSAFYGNFFNRSSDLCAFPSFPRDQSYVVEVSIDEDLKSPFVCIQTAVLHSTCHGERRIRVLTMAIPTAKTLNEVYASADQVAIAAYMTHRAVERALASKLEEARESIVKTIAGICETYKKNISGGISLQLPNNLKLLPLLALGLYKHIGLRDAAVPSDMRAAALCLLSTLPAPALMNYILPRFYSLHDMPDESGRPGPNGIVMPPRMNLSTERFERFGLYLIDDGQSQFLWVGREAVPQLIMDVFDLSSINELQSKKGKLPVLENEFSERINGVIAKSREYVSGLLYYPNLYIIREDGEPSLRQWVLSHLIEDRTDRGYSYIQFLNLLKEKVNA</sequence>
<accession>A0A1U7LNV2</accession>
<feature type="compositionally biased region" description="Polar residues" evidence="12">
    <location>
        <begin position="1"/>
        <end position="12"/>
    </location>
</feature>
<organism evidence="18 19">
    <name type="scientific">Neolecta irregularis (strain DAH-3)</name>
    <dbReference type="NCBI Taxonomy" id="1198029"/>
    <lineage>
        <taxon>Eukaryota</taxon>
        <taxon>Fungi</taxon>
        <taxon>Dikarya</taxon>
        <taxon>Ascomycota</taxon>
        <taxon>Taphrinomycotina</taxon>
        <taxon>Neolectales</taxon>
        <taxon>Neolectaceae</taxon>
        <taxon>Neolecta</taxon>
    </lineage>
</organism>
<dbReference type="Gene3D" id="2.30.30.380">
    <property type="entry name" value="Zn-finger domain of Sec23/24"/>
    <property type="match status" value="1"/>
</dbReference>
<comment type="subcellular location">
    <subcellularLocation>
        <location evidence="2">Cytoplasm</location>
    </subcellularLocation>
    <subcellularLocation>
        <location evidence="3">Endoplasmic reticulum membrane</location>
    </subcellularLocation>
    <subcellularLocation>
        <location evidence="1">Golgi apparatus membrane</location>
    </subcellularLocation>
</comment>
<dbReference type="Pfam" id="PF04815">
    <property type="entry name" value="Sec23_helical"/>
    <property type="match status" value="1"/>
</dbReference>
<comment type="similarity">
    <text evidence="4">Belongs to the SEC23/SEC24 family. SEC24 subfamily.</text>
</comment>
<evidence type="ECO:0000256" key="1">
    <source>
        <dbReference type="ARBA" id="ARBA00004394"/>
    </source>
</evidence>
<evidence type="ECO:0000256" key="4">
    <source>
        <dbReference type="ARBA" id="ARBA00008334"/>
    </source>
</evidence>
<evidence type="ECO:0000256" key="7">
    <source>
        <dbReference type="ARBA" id="ARBA00022824"/>
    </source>
</evidence>
<evidence type="ECO:0000313" key="18">
    <source>
        <dbReference type="EMBL" id="OLL24308.1"/>
    </source>
</evidence>
<dbReference type="InterPro" id="IPR036180">
    <property type="entry name" value="Gelsolin-like_dom_sf"/>
</dbReference>
<evidence type="ECO:0000259" key="13">
    <source>
        <dbReference type="Pfam" id="PF00626"/>
    </source>
</evidence>
<keyword evidence="6" id="KW-0963">Cytoplasm</keyword>
<dbReference type="SUPFAM" id="SSF82919">
    <property type="entry name" value="Zn-finger domain of Sec23/24"/>
    <property type="match status" value="1"/>
</dbReference>
<dbReference type="InterPro" id="IPR012990">
    <property type="entry name" value="Beta-sandwich_Sec23_24"/>
</dbReference>
<evidence type="ECO:0000256" key="8">
    <source>
        <dbReference type="ARBA" id="ARBA00022892"/>
    </source>
</evidence>
<dbReference type="InterPro" id="IPR036175">
    <property type="entry name" value="Sec23/24_helical_dom_sf"/>
</dbReference>
<dbReference type="AlphaFoldDB" id="A0A1U7LNV2"/>
<gene>
    <name evidence="18" type="ORF">NEOLI_003440</name>
</gene>
<dbReference type="GO" id="GO:0090110">
    <property type="term" value="P:COPII-coated vesicle cargo loading"/>
    <property type="evidence" value="ECO:0007669"/>
    <property type="project" value="TreeGrafter"/>
</dbReference>
<evidence type="ECO:0000259" key="16">
    <source>
        <dbReference type="Pfam" id="PF04815"/>
    </source>
</evidence>
<dbReference type="InterPro" id="IPR006896">
    <property type="entry name" value="Sec23/24_trunk_dom"/>
</dbReference>
<dbReference type="InterPro" id="IPR006900">
    <property type="entry name" value="Sec23/24_helical_dom"/>
</dbReference>
<reference evidence="18 19" key="1">
    <citation type="submission" date="2016-04" db="EMBL/GenBank/DDBJ databases">
        <title>Evolutionary innovation and constraint leading to complex multicellularity in the Ascomycota.</title>
        <authorList>
            <person name="Cisse O."/>
            <person name="Nguyen A."/>
            <person name="Hewitt D.A."/>
            <person name="Jedd G."/>
            <person name="Stajich J.E."/>
        </authorList>
    </citation>
    <scope>NUCLEOTIDE SEQUENCE [LARGE SCALE GENOMIC DNA]</scope>
    <source>
        <strain evidence="18 19">DAH-3</strain>
    </source>
</reference>
<evidence type="ECO:0000256" key="12">
    <source>
        <dbReference type="SAM" id="MobiDB-lite"/>
    </source>
</evidence>
<feature type="compositionally biased region" description="Polar residues" evidence="12">
    <location>
        <begin position="107"/>
        <end position="119"/>
    </location>
</feature>
<evidence type="ECO:0000256" key="6">
    <source>
        <dbReference type="ARBA" id="ARBA00022490"/>
    </source>
</evidence>
<evidence type="ECO:0000256" key="9">
    <source>
        <dbReference type="ARBA" id="ARBA00022927"/>
    </source>
</evidence>
<dbReference type="EMBL" id="LXFE01000882">
    <property type="protein sequence ID" value="OLL24308.1"/>
    <property type="molecule type" value="Genomic_DNA"/>
</dbReference>
<dbReference type="Gene3D" id="1.20.120.730">
    <property type="entry name" value="Sec23/Sec24 helical domain"/>
    <property type="match status" value="1"/>
</dbReference>
<dbReference type="SUPFAM" id="SSF81995">
    <property type="entry name" value="beta-sandwich domain of Sec23/24"/>
    <property type="match status" value="1"/>
</dbReference>
<dbReference type="PANTHER" id="PTHR13803">
    <property type="entry name" value="SEC24-RELATED PROTEIN"/>
    <property type="match status" value="1"/>
</dbReference>
<dbReference type="OrthoDB" id="49016at2759"/>
<evidence type="ECO:0000256" key="5">
    <source>
        <dbReference type="ARBA" id="ARBA00022448"/>
    </source>
</evidence>
<evidence type="ECO:0000256" key="11">
    <source>
        <dbReference type="ARBA" id="ARBA00023136"/>
    </source>
</evidence>
<feature type="domain" description="Sec23/Sec24 trunk" evidence="15">
    <location>
        <begin position="361"/>
        <end position="599"/>
    </location>
</feature>
<evidence type="ECO:0000259" key="17">
    <source>
        <dbReference type="Pfam" id="PF08033"/>
    </source>
</evidence>
<dbReference type="GO" id="GO:0000139">
    <property type="term" value="C:Golgi membrane"/>
    <property type="evidence" value="ECO:0007669"/>
    <property type="project" value="UniProtKB-SubCell"/>
</dbReference>
<dbReference type="GO" id="GO:0005789">
    <property type="term" value="C:endoplasmic reticulum membrane"/>
    <property type="evidence" value="ECO:0007669"/>
    <property type="project" value="UniProtKB-SubCell"/>
</dbReference>
<feature type="domain" description="Sec23/Sec24 beta-sandwich" evidence="17">
    <location>
        <begin position="606"/>
        <end position="687"/>
    </location>
</feature>
<evidence type="ECO:0000313" key="19">
    <source>
        <dbReference type="Proteomes" id="UP000186594"/>
    </source>
</evidence>
<dbReference type="InterPro" id="IPR007123">
    <property type="entry name" value="Gelsolin-like_dom"/>
</dbReference>
<dbReference type="OMA" id="AVECSKQ"/>
<dbReference type="STRING" id="1198029.A0A1U7LNV2"/>
<keyword evidence="10" id="KW-0333">Golgi apparatus</keyword>
<evidence type="ECO:0000256" key="2">
    <source>
        <dbReference type="ARBA" id="ARBA00004496"/>
    </source>
</evidence>
<dbReference type="CDD" id="cd01479">
    <property type="entry name" value="Sec24-like"/>
    <property type="match status" value="1"/>
</dbReference>
<protein>
    <submittedName>
        <fullName evidence="18">Protein transport protein sec24</fullName>
    </submittedName>
</protein>
<dbReference type="GO" id="GO:0030127">
    <property type="term" value="C:COPII vesicle coat"/>
    <property type="evidence" value="ECO:0007669"/>
    <property type="project" value="InterPro"/>
</dbReference>
<feature type="domain" description="Gelsolin-like" evidence="13">
    <location>
        <begin position="821"/>
        <end position="891"/>
    </location>
</feature>
<dbReference type="InterPro" id="IPR041742">
    <property type="entry name" value="Sec24-like_trunk_dom"/>
</dbReference>
<dbReference type="InterPro" id="IPR006895">
    <property type="entry name" value="Znf_Sec23_Sec24"/>
</dbReference>
<keyword evidence="11" id="KW-0472">Membrane</keyword>
<comment type="caution">
    <text evidence="18">The sequence shown here is derived from an EMBL/GenBank/DDBJ whole genome shotgun (WGS) entry which is preliminary data.</text>
</comment>
<dbReference type="GO" id="GO:0005801">
    <property type="term" value="C:cis-Golgi network"/>
    <property type="evidence" value="ECO:0007669"/>
    <property type="project" value="EnsemblFungi"/>
</dbReference>
<dbReference type="GO" id="GO:0000149">
    <property type="term" value="F:SNARE binding"/>
    <property type="evidence" value="ECO:0007669"/>
    <property type="project" value="TreeGrafter"/>
</dbReference>
<feature type="region of interest" description="Disordered" evidence="12">
    <location>
        <begin position="1"/>
        <end position="134"/>
    </location>
</feature>
<feature type="compositionally biased region" description="Low complexity" evidence="12">
    <location>
        <begin position="13"/>
        <end position="42"/>
    </location>
</feature>
<evidence type="ECO:0000259" key="15">
    <source>
        <dbReference type="Pfam" id="PF04811"/>
    </source>
</evidence>
<dbReference type="SUPFAM" id="SSF82754">
    <property type="entry name" value="C-terminal, gelsolin-like domain of Sec23/24"/>
    <property type="match status" value="1"/>
</dbReference>
<dbReference type="Gene3D" id="3.40.50.410">
    <property type="entry name" value="von Willebrand factor, type A domain"/>
    <property type="match status" value="1"/>
</dbReference>
<dbReference type="SUPFAM" id="SSF53300">
    <property type="entry name" value="vWA-like"/>
    <property type="match status" value="1"/>
</dbReference>
<dbReference type="GO" id="GO:0008270">
    <property type="term" value="F:zinc ion binding"/>
    <property type="evidence" value="ECO:0007669"/>
    <property type="project" value="InterPro"/>
</dbReference>
<dbReference type="InterPro" id="IPR036465">
    <property type="entry name" value="vWFA_dom_sf"/>
</dbReference>
<proteinExistence type="inferred from homology"/>
<dbReference type="PANTHER" id="PTHR13803:SF39">
    <property type="entry name" value="SECRETORY 24AB, ISOFORM A"/>
    <property type="match status" value="1"/>
</dbReference>
<dbReference type="Gene3D" id="2.60.40.1670">
    <property type="entry name" value="beta-sandwich domain of Sec23/24"/>
    <property type="match status" value="1"/>
</dbReference>
<keyword evidence="9" id="KW-0653">Protein transport</keyword>
<dbReference type="GO" id="GO:0006886">
    <property type="term" value="P:intracellular protein transport"/>
    <property type="evidence" value="ECO:0007669"/>
    <property type="project" value="InterPro"/>
</dbReference>
<evidence type="ECO:0000256" key="3">
    <source>
        <dbReference type="ARBA" id="ARBA00004586"/>
    </source>
</evidence>
<keyword evidence="19" id="KW-1185">Reference proteome</keyword>
<keyword evidence="7" id="KW-0256">Endoplasmic reticulum</keyword>
<name>A0A1U7LNV2_NEOID</name>
<dbReference type="InterPro" id="IPR029006">
    <property type="entry name" value="ADF-H/Gelsolin-like_dom_sf"/>
</dbReference>
<dbReference type="SUPFAM" id="SSF81811">
    <property type="entry name" value="Helical domain of Sec23/24"/>
    <property type="match status" value="1"/>
</dbReference>
<keyword evidence="5" id="KW-0813">Transport</keyword>
<feature type="domain" description="Zinc finger Sec23/Sec24-type" evidence="14">
    <location>
        <begin position="287"/>
        <end position="323"/>
    </location>
</feature>
<dbReference type="InterPro" id="IPR050550">
    <property type="entry name" value="SEC23_SEC24_subfamily"/>
</dbReference>